<evidence type="ECO:0000313" key="2">
    <source>
        <dbReference type="EMBL" id="WKN36104.1"/>
    </source>
</evidence>
<accession>A0AA49GRU6</accession>
<keyword evidence="1" id="KW-0812">Transmembrane</keyword>
<proteinExistence type="predicted"/>
<protein>
    <submittedName>
        <fullName evidence="2">Uncharacterized protein</fullName>
    </submittedName>
</protein>
<name>A0AA49GRU6_9BACT</name>
<dbReference type="EMBL" id="CP120682">
    <property type="protein sequence ID" value="WKN36104.1"/>
    <property type="molecule type" value="Genomic_DNA"/>
</dbReference>
<evidence type="ECO:0000256" key="1">
    <source>
        <dbReference type="SAM" id="Phobius"/>
    </source>
</evidence>
<keyword evidence="1" id="KW-1133">Transmembrane helix</keyword>
<feature type="transmembrane region" description="Helical" evidence="1">
    <location>
        <begin position="186"/>
        <end position="207"/>
    </location>
</feature>
<reference evidence="2" key="1">
    <citation type="journal article" date="2023" name="Comput. Struct. Biotechnol. J.">
        <title>Discovery of a novel marine Bacteroidetes with a rich repertoire of carbohydrate-active enzymes.</title>
        <authorList>
            <person name="Chen B."/>
            <person name="Liu G."/>
            <person name="Chen Q."/>
            <person name="Wang H."/>
            <person name="Liu L."/>
            <person name="Tang K."/>
        </authorList>
    </citation>
    <scope>NUCLEOTIDE SEQUENCE</scope>
    <source>
        <strain evidence="2">TK19036</strain>
    </source>
</reference>
<dbReference type="AlphaFoldDB" id="A0AA49GRU6"/>
<reference evidence="2" key="2">
    <citation type="journal article" date="2024" name="Antonie Van Leeuwenhoek">
        <title>Roseihalotalea indica gen. nov., sp. nov., a halophilic Bacteroidetes from mesopelagic Southwest Indian Ocean with higher carbohydrate metabolic potential.</title>
        <authorList>
            <person name="Chen B."/>
            <person name="Zhang M."/>
            <person name="Lin D."/>
            <person name="Ye J."/>
            <person name="Tang K."/>
        </authorList>
    </citation>
    <scope>NUCLEOTIDE SEQUENCE</scope>
    <source>
        <strain evidence="2">TK19036</strain>
    </source>
</reference>
<gene>
    <name evidence="2" type="ORF">K4G66_27435</name>
</gene>
<feature type="transmembrane region" description="Helical" evidence="1">
    <location>
        <begin position="143"/>
        <end position="166"/>
    </location>
</feature>
<organism evidence="2">
    <name type="scientific">Roseihalotalea indica</name>
    <dbReference type="NCBI Taxonomy" id="2867963"/>
    <lineage>
        <taxon>Bacteria</taxon>
        <taxon>Pseudomonadati</taxon>
        <taxon>Bacteroidota</taxon>
        <taxon>Cytophagia</taxon>
        <taxon>Cytophagales</taxon>
        <taxon>Catalimonadaceae</taxon>
        <taxon>Roseihalotalea</taxon>
    </lineage>
</organism>
<keyword evidence="1" id="KW-0472">Membrane</keyword>
<sequence length="553" mass="61182">MKILHIIGALIVVLTLSINVQAHVGSPGVVFEGNAGPYRLLASVNPPDVIPGTAQVQIFVENGDIEHIWVKPIYWYAGDEGSPSPDEATVSAENPSQYDGMVWLMSSGTASLEITVEGSLGKGVVLVPVMAASTAQKEMEPQLGWILAGLGIFLVVLMVTIVSVSVSDGMLNPDQPMTTHYRRKRWVGAGVAVVVLGMVLYGGKTWWDNWADNYRQYMYKPYQATSSILNGEAGQILNFEIDTAYLSYRGQSSRASYLIPDHGKLMHMFLIREGSLDAFAHLHPQRKDTVTYQVNLPPLPEGRYFIYADVVRWNGFAETIVDTIDIEAPLVSTKLVSDRENKLFADPDDTYIISNPVQKAQPQLQAPAIVVCGKPGVETTLPDGSTAVWEHQANEPIVAGKLYPMTFAIQNPEGEPANLEPYMGMMGHMVVFKNDGSVYVHLHPVGNYSMASQEVLTSRISQDQNLPQLPDPVHFADSIDQLMSSIQAMEYEERERFLMAGMDHNFQEDSEHTGHSTVTFPYVFPESGDYRIWIQMKRNGQILNSAFDVAVID</sequence>